<dbReference type="Pfam" id="PF24606">
    <property type="entry name" value="CEMIP_beta-hel"/>
    <property type="match status" value="1"/>
</dbReference>
<dbReference type="InterPro" id="IPR055401">
    <property type="entry name" value="CEMIP_beta-hel_dom"/>
</dbReference>
<keyword evidence="10" id="KW-0732">Signal</keyword>
<comment type="subcellular location">
    <subcellularLocation>
        <location evidence="2">Cell membrane</location>
    </subcellularLocation>
    <subcellularLocation>
        <location evidence="1">Membrane</location>
        <topology evidence="1">Single-pass membrane protein</topology>
    </subcellularLocation>
</comment>
<dbReference type="PANTHER" id="PTHR43737:SF1">
    <property type="entry name" value="DUF1501 DOMAIN-CONTAINING PROTEIN"/>
    <property type="match status" value="1"/>
</dbReference>
<name>A0ABD3PWG4_9STRA</name>
<sequence>MKARNTSLTFSFFSLLAALNTVPSTSLRGNPRELRPKSLKADIGTDTSDENESVIIHADDSIHPRHVPKDAPSNANKDAYAALLNKQDVIEFNPSFTGGNLFTSEEDSDQNYRAKGAELLSIDGIDSVLITPEEMEDCDPDLAKMATDSSTCKEVFDTTTEGGGVSFESKVENEDETPEEEQYGEEFYIQELQALTRADDDNETVFFGDFDVEDDREDGRSGRRLNINTAGIGIFKPLQCNSAGLPNAASCETSPHGLLSAIVAAAGSGKVVVPCGKCIKYDLPQNTVTTINGLDIHGKLYVPPNYKSTLKTPFVFVQGELQMSDTNPISPDNESIKIILTGTTDVTFTPADSNAKLPGTPFNAGSKPFLVAGGKLDIRGWDIAQGNDRVATWAPLLSMVEGPKPKPALSESMLIKNPIQPAKTTRTCPRQIVNHNFTDSVDHSLWAGGEGTIVSHDAVNGTMVLTNLKKSWQGFRLDFTRLITDCPLQVTDYLITARIKIDKPGMEGKDMPCKTGTSVWNDCPRMTRKIMRSVNNDIYNSNTLNKGTIGKYGEWFTLAQVWKFDAEHISDDVIGSIFALENNEPGTTVTLDSFVFELPSSKSYPVVNDVCSELVVNGNAESTDGNGLAFHPMYSSRSDSWEPTITTETLSNGKVNKFYRASNRRWHSDSIRFNLANGCFVKAMTYWISLRVRVSSNTPISYYVQINGQRPDSGWTRKQPLHCPAQSQADGWVTCSGPYVIEDDLSTTSVKGHLNFEVILDRQIDVGPVWSTVDYDDISISFMAGPAEGLRVDNKVLSKWGPNADVHITSSTISNRDSQNAVIESVTADANGYATVKLKTGIETVLSELKTPGMGVEVALLSRNIKIQGETGGTALQGGYFQVFHTPGVAQTIEGIEFNNMGQQKGKNRFALQFLFSGDVPGTSIARNSIRNSNHRCIVLEGSSNITVEANVAHDTAGHCYYVGSDARDNKLLSNIGSRTNDVIRWGMQVSGETDYDRATFQLYNPRNDYIGNVAAGSDGRGFGIYNDWRTLGEDNVDTKKGSIRRLEMKTFKDNKAHSNTWQGFSFYDFEQFFDLRDYERVPIFHNVQSYRNREHGIYSRNLVAAKFIGGTVADNQWGFVLSNSDGILVDGMIVKGYTDTLKYITTPANREKLCSRSYWTHEGLQMMTKKDRYGELDANRGVRLRNMVFSDFDKNPCPLGSWPISFNDRRTDSHFDYTSSLENVTFVDSRGLLIDGCKASSSYGVDDIVITDIDGSFVTSMDSSLENATGTLISSNLQTFGDCIEYADNCMSYCPDVCLRTVKYEVEQYETENLKLEITDSNGDTIQVASKIQPGDYTFYSRLWTTRTFSVSLPSGSYTAKFVDQDGVQVWPTFVEETWEATPDCDMSLAPFDIILSQPHADCDELIRNGGQDGATLATTEPWVHTDPGLQIGAGLGRNSSDAIITINRGGSWTGLGQSIDSRCANKLRGGYVDFSAWIKLTNKDGSPATNINPDTDWWRRQSPQLVLNSKEYRDESTKEYIYNREINDVARMSRPYKSDDFNLIHGIFRLPSTFHLAIEIDSAPDNIQFRIDDVSMRPFKCDPNNLVKNGDLEESLVTKYWSSWGTLALDIATGFGGHGSAIRATKRSHYSHGPAQEINMDCDLEVGDRILFQSRIKFEIGGAKTTCDVYTWDGSTRCSDILFYSDKQGTRQYMRVGQIVSDDPDKNGWYHAHGILVLNDKHIGADYTKIYFDGTATSRDVLVDNLEAKVAPQECSALVLNPSFNADTAFWSYIDRGRSKLQLVPGANGGSDLALRSFSRDHTWRGVRQQLDARCFVSGAEYEISAKFRLLNATTAQGVMCDTNVQTNNRENTQCPSVVIYGWGCNGGDVYWRFFNTIPLFEWAPNAFNHFRVGFAVDERLASCGTVHVYIHQINKDWDIVMDDVQISSVSTQEPSLTPTFAPSEFTPDVTDSPTSRPTSMPTVAKVTDCPDVSEGPVSVSAGPVMLIKSETLCILTKAVESADGSLSNIAPVARSYDGRAWEPSAGGLATDLLQNVAFGDYSAGTQINLPDLAAGEQYFLTSYSYSMSHEDEVARLLETATFGTTAADLAAWDKGVVTIDTVSEWIQEQISSPMTSHREFFRRRVNPRFPNPRSIGRSDHPCNSLSRWRAFAFSGKDGDLRWFRQSFSTSFRNEDKYVTVKLNGHVRTVVAPGTIKFADSKYVLEYNREYQMCQLPEERSKGRVYLRMDDNSCQWFENPLISFYPPDSIQPPLVLNLPNISQSVLEPIDEAKSNGEEFIFFDGIADPSCDQLNDVTEQNDSPIFGKLPDGSWLQYDPRLKLEKNTREDPIADGGGLVQALTGQKTRCSNVPRTFLNEESCHLSYSISACGSSGAPQLKIELTEETLKTLHIMTGQYVYGVLGLPVVDFQGTKLESPCKPGLRSRWEIKSAAECPSPTVLEAATNATLVSLLTKSSDQNPYIRDIYFPNSGYSCGAANTVALANVQIVVGSTCFKRVHPEHLSVFDFTYWTLEDTHPGNMIAMMEGEPNPIKKWIDIDNKVFLTFPAFPNNDVPNHPTERWDIHSVHFSKLGRFGDMMNFVDLPNELRTDEVAEHFGESVSTKGSGTVVCGSPNEVATDPKLGYQFDVTTGADTIWGLENQREHVWTTVGLQANDQLRQRAAWALSQLLVVVPSAVEIAGSHTEAFLSYYDIFVRNAFGNYGDILREISYSPLMAENLSFLQSKSAAYMWEAQSKVSFADENFAREIMQLFSTGLYLLNIDGTPKLDENNHPITVYTNDEIMSFARIWTGFDYQQGRGNVEEASWSGNRHDPMRIQASWRDKFPKSDLLGGYIGDGVSVTYPGINLFSIRGPSQLKLIYLFQYPLCVDLPSKMFLRKGATYRLLGASFMPELMEDDSNYKTDPTIKKFALEATSQLKAKLCNQDSSGSCQYANLVTLDTNLDCTGKECNADTLRVVEVTPGIHYEYVRPACVEQAFYNNAKKVINRQRWDDSSCANPLLPYAAEACCSMGELTAYRSPDYLYDQERVLFSTANARCEAMGKMSCDFNDIGGLAWHKKGYHWSTDSCLIKVKVNAIGQVALVYEPDDYAFLHPHIDSANRNFFKVYWEGGEFPLNNNDVPEGNSCGNGVCEALATGGCLCGTSTSEARVFNAMPGSVEEVLSLTIGAFDPSAYDQGTFVEVLNANGVTAHLTSAGVFNTDTVFVVTDSHGRIRRFKNSREHVKIQGASHYAFRNAPSFMSVLNSEAVARDAMYETDAALEHYLHHDNTAPFLAHRLIQRFTTSNPNPNYVKAVATAFQQGKYGTFGSGKYGDMEATIAAVLLEPEARSTVLNADPFVGGVKEPLLRVMALMRSMELQQAEGEPITRLHDMDVKIGMMAHSFPTVFSFYLPEYEPDGRAGAASLVSPEAQIMDMPKTIGLLNGMFSLIKYGLSNCYGGFGSNWKSCNEGNFAGAPALLSFSRPFDPATTDVDSHAAAVVGELSTLLTSGRLSAASRSVIETAYKEKLSDPTGSADAAMRLAQQLIVTSPEFQTTNTVKLNGQVRSLPEPLQQSGTPYKAIVYVMFGGGCDSYNMLVPHTCTGSKDMYAEYAQVREEVALKKADLRVLNGTTDNQICETFGVHPKLQAVQGMYNDGDLLFFTNTGVLTKETDKYNYQSDTVTQLFAHNWMQREAQRVDPLKEEDGTGVLGRIADALTLKKLNVGAFAIDVNAISLLGRPGISSTPFILSGGGVTNFNYNPSTGSMNSMITSLNEATAHDSGVFGELWSSKLIKSIADNQNIYNTLAGKVTETIFPNSGLGRQLQMVAKMIDSREVRGSDADVFFLSTGGWDTHSDVLDRQNELFADVDASFKAFSDEMKAKGTWDGVTLIQTSDFARTLNPNTGRGSDHGWYACVVVLMFFCFVLVSQLSLYLPSVLYRGGNYIMMGGGVKGGQIVGSYPDNLTDDGELSVGRGRMIPTTSWDAVFLPIAEWAGVDAADLDGICPNRDSFPASHFTHAANLFEMN</sequence>
<keyword evidence="7" id="KW-0325">Glycoprotein</keyword>
<reference evidence="13 14" key="1">
    <citation type="submission" date="2024-10" db="EMBL/GenBank/DDBJ databases">
        <title>Updated reference genomes for cyclostephanoid diatoms.</title>
        <authorList>
            <person name="Roberts W.R."/>
            <person name="Alverson A.J."/>
        </authorList>
    </citation>
    <scope>NUCLEOTIDE SEQUENCE [LARGE SCALE GENOMIC DNA]</scope>
    <source>
        <strain evidence="13 14">AJA010-31</strain>
    </source>
</reference>
<keyword evidence="6 9" id="KW-0472">Membrane</keyword>
<evidence type="ECO:0000256" key="3">
    <source>
        <dbReference type="ARBA" id="ARBA00022475"/>
    </source>
</evidence>
<feature type="domain" description="CEMIP beta-helix" evidence="12">
    <location>
        <begin position="890"/>
        <end position="1065"/>
    </location>
</feature>
<evidence type="ECO:0000256" key="5">
    <source>
        <dbReference type="ARBA" id="ARBA00022989"/>
    </source>
</evidence>
<evidence type="ECO:0000259" key="12">
    <source>
        <dbReference type="Pfam" id="PF24606"/>
    </source>
</evidence>
<dbReference type="Pfam" id="PF10162">
    <property type="entry name" value="G8"/>
    <property type="match status" value="1"/>
</dbReference>
<dbReference type="SMART" id="SM00710">
    <property type="entry name" value="PbH1"/>
    <property type="match status" value="6"/>
</dbReference>
<feature type="signal peptide" evidence="10">
    <location>
        <begin position="1"/>
        <end position="24"/>
    </location>
</feature>
<feature type="transmembrane region" description="Helical" evidence="9">
    <location>
        <begin position="3889"/>
        <end position="3912"/>
    </location>
</feature>
<organism evidence="13 14">
    <name type="scientific">Cyclotella atomus</name>
    <dbReference type="NCBI Taxonomy" id="382360"/>
    <lineage>
        <taxon>Eukaryota</taxon>
        <taxon>Sar</taxon>
        <taxon>Stramenopiles</taxon>
        <taxon>Ochrophyta</taxon>
        <taxon>Bacillariophyta</taxon>
        <taxon>Coscinodiscophyceae</taxon>
        <taxon>Thalassiosirophycidae</taxon>
        <taxon>Stephanodiscales</taxon>
        <taxon>Stephanodiscaceae</taxon>
        <taxon>Cyclotella</taxon>
    </lineage>
</organism>
<dbReference type="Pfam" id="PF08811">
    <property type="entry name" value="DUF1800"/>
    <property type="match status" value="2"/>
</dbReference>
<dbReference type="SUPFAM" id="SSF49785">
    <property type="entry name" value="Galactose-binding domain-like"/>
    <property type="match status" value="1"/>
</dbReference>
<evidence type="ECO:0000256" key="4">
    <source>
        <dbReference type="ARBA" id="ARBA00022692"/>
    </source>
</evidence>
<evidence type="ECO:0000313" key="14">
    <source>
        <dbReference type="Proteomes" id="UP001530400"/>
    </source>
</evidence>
<dbReference type="InterPro" id="IPR019316">
    <property type="entry name" value="G8_domain"/>
</dbReference>
<evidence type="ECO:0000256" key="2">
    <source>
        <dbReference type="ARBA" id="ARBA00004236"/>
    </source>
</evidence>
<dbReference type="InterPro" id="IPR006626">
    <property type="entry name" value="PbH1"/>
</dbReference>
<keyword evidence="5 9" id="KW-1133">Transmembrane helix</keyword>
<dbReference type="InterPro" id="IPR014917">
    <property type="entry name" value="DUF1800"/>
</dbReference>
<dbReference type="InterPro" id="IPR012334">
    <property type="entry name" value="Pectin_lyas_fold"/>
</dbReference>
<dbReference type="Gene3D" id="2.160.20.10">
    <property type="entry name" value="Single-stranded right-handed beta-helix, Pectin lyase-like"/>
    <property type="match status" value="1"/>
</dbReference>
<dbReference type="Pfam" id="PF07394">
    <property type="entry name" value="DUF1501"/>
    <property type="match status" value="1"/>
</dbReference>
<evidence type="ECO:0000313" key="13">
    <source>
        <dbReference type="EMBL" id="KAL3792335.1"/>
    </source>
</evidence>
<feature type="region of interest" description="Disordered" evidence="8">
    <location>
        <begin position="1935"/>
        <end position="1967"/>
    </location>
</feature>
<evidence type="ECO:0000256" key="8">
    <source>
        <dbReference type="SAM" id="MobiDB-lite"/>
    </source>
</evidence>
<evidence type="ECO:0000256" key="7">
    <source>
        <dbReference type="ARBA" id="ARBA00023180"/>
    </source>
</evidence>
<evidence type="ECO:0008006" key="15">
    <source>
        <dbReference type="Google" id="ProtNLM"/>
    </source>
</evidence>
<dbReference type="InterPro" id="IPR008979">
    <property type="entry name" value="Galactose-bd-like_sf"/>
</dbReference>
<keyword evidence="4 9" id="KW-0812">Transmembrane</keyword>
<dbReference type="EMBL" id="JALLPJ020000431">
    <property type="protein sequence ID" value="KAL3792335.1"/>
    <property type="molecule type" value="Genomic_DNA"/>
</dbReference>
<dbReference type="PANTHER" id="PTHR43737">
    <property type="entry name" value="BLL7424 PROTEIN"/>
    <property type="match status" value="1"/>
</dbReference>
<evidence type="ECO:0000256" key="1">
    <source>
        <dbReference type="ARBA" id="ARBA00004167"/>
    </source>
</evidence>
<dbReference type="InterPro" id="IPR010869">
    <property type="entry name" value="DUF1501"/>
</dbReference>
<evidence type="ECO:0000256" key="9">
    <source>
        <dbReference type="SAM" id="Phobius"/>
    </source>
</evidence>
<evidence type="ECO:0000259" key="11">
    <source>
        <dbReference type="Pfam" id="PF10162"/>
    </source>
</evidence>
<feature type="domain" description="G8" evidence="11">
    <location>
        <begin position="270"/>
        <end position="382"/>
    </location>
</feature>
<keyword evidence="3" id="KW-1003">Cell membrane</keyword>
<protein>
    <recommendedName>
        <fullName evidence="15">G8 domain-containing protein</fullName>
    </recommendedName>
</protein>
<gene>
    <name evidence="13" type="ORF">ACHAWO_000885</name>
</gene>
<dbReference type="Proteomes" id="UP001530400">
    <property type="component" value="Unassembled WGS sequence"/>
</dbReference>
<keyword evidence="14" id="KW-1185">Reference proteome</keyword>
<proteinExistence type="predicted"/>
<dbReference type="InterPro" id="IPR011050">
    <property type="entry name" value="Pectin_lyase_fold/virulence"/>
</dbReference>
<feature type="compositionally biased region" description="Polar residues" evidence="8">
    <location>
        <begin position="1952"/>
        <end position="1964"/>
    </location>
</feature>
<accession>A0ABD3PWG4</accession>
<comment type="caution">
    <text evidence="13">The sequence shown here is derived from an EMBL/GenBank/DDBJ whole genome shotgun (WGS) entry which is preliminary data.</text>
</comment>
<dbReference type="SUPFAM" id="SSF51126">
    <property type="entry name" value="Pectin lyase-like"/>
    <property type="match status" value="2"/>
</dbReference>
<feature type="chain" id="PRO_5044856148" description="G8 domain-containing protein" evidence="10">
    <location>
        <begin position="25"/>
        <end position="4004"/>
    </location>
</feature>
<dbReference type="GO" id="GO:0005886">
    <property type="term" value="C:plasma membrane"/>
    <property type="evidence" value="ECO:0007669"/>
    <property type="project" value="UniProtKB-SubCell"/>
</dbReference>
<evidence type="ECO:0000256" key="6">
    <source>
        <dbReference type="ARBA" id="ARBA00023136"/>
    </source>
</evidence>
<dbReference type="Gene3D" id="2.60.120.260">
    <property type="entry name" value="Galactose-binding domain-like"/>
    <property type="match status" value="4"/>
</dbReference>
<evidence type="ECO:0000256" key="10">
    <source>
        <dbReference type="SAM" id="SignalP"/>
    </source>
</evidence>